<dbReference type="Pfam" id="PF14846">
    <property type="entry name" value="DUF4485"/>
    <property type="match status" value="1"/>
</dbReference>
<evidence type="ECO:0000313" key="4">
    <source>
        <dbReference type="Proteomes" id="UP000008792"/>
    </source>
</evidence>
<dbReference type="KEGG" id="dvi:26530543"/>
<feature type="domain" description="DUF4485" evidence="2">
    <location>
        <begin position="103"/>
        <end position="159"/>
    </location>
</feature>
<sequence>MATGYSSTQLQTSRSDERIKAKRGKDRRIDENQDWNVRRNQSRSITERSSQASLRRNTRLQSQSRFCVQYSDDDSYETVEELLNTDFRLLLAVTPKPEEVFCPKSSDYQLAMHWYKKVSTWKCESLNDLRLRQVYMSHLSVCFNQKRLRGIFMQIPPNELILVDFVEASDSLPCCTSTSMVNTTSAWQTMATMIQPERAPGSCCNQAAKANESHGMSVGGPRSAGGSNKRRCSLRPAHKITCKSRPKLVPRYFADAKENLYSSSSSVSCAYAPVTATPQLNKRRHRACSIRYSSLSRPLDEQTRKDMNYLLETIKSELCGQENQKTDEHLELELRRYRDFYARHRHNDPEFKVNVAAGPEKERTFMLLNMQNDLVKLLSE</sequence>
<feature type="region of interest" description="Disordered" evidence="1">
    <location>
        <begin position="1"/>
        <end position="34"/>
    </location>
</feature>
<feature type="compositionally biased region" description="Polar residues" evidence="1">
    <location>
        <begin position="1"/>
        <end position="13"/>
    </location>
</feature>
<organism evidence="3 4">
    <name type="scientific">Drosophila virilis</name>
    <name type="common">Fruit fly</name>
    <dbReference type="NCBI Taxonomy" id="7244"/>
    <lineage>
        <taxon>Eukaryota</taxon>
        <taxon>Metazoa</taxon>
        <taxon>Ecdysozoa</taxon>
        <taxon>Arthropoda</taxon>
        <taxon>Hexapoda</taxon>
        <taxon>Insecta</taxon>
        <taxon>Pterygota</taxon>
        <taxon>Neoptera</taxon>
        <taxon>Endopterygota</taxon>
        <taxon>Diptera</taxon>
        <taxon>Brachycera</taxon>
        <taxon>Muscomorpha</taxon>
        <taxon>Ephydroidea</taxon>
        <taxon>Drosophilidae</taxon>
        <taxon>Drosophila</taxon>
    </lineage>
</organism>
<name>A0A0Q9WA46_DROVI</name>
<reference evidence="3 4" key="1">
    <citation type="journal article" date="2007" name="Nature">
        <title>Evolution of genes and genomes on the Drosophila phylogeny.</title>
        <authorList>
            <consortium name="Drosophila 12 Genomes Consortium"/>
            <person name="Clark A.G."/>
            <person name="Eisen M.B."/>
            <person name="Smith D.R."/>
            <person name="Bergman C.M."/>
            <person name="Oliver B."/>
            <person name="Markow T.A."/>
            <person name="Kaufman T.C."/>
            <person name="Kellis M."/>
            <person name="Gelbart W."/>
            <person name="Iyer V.N."/>
            <person name="Pollard D.A."/>
            <person name="Sackton T.B."/>
            <person name="Larracuente A.M."/>
            <person name="Singh N.D."/>
            <person name="Abad J.P."/>
            <person name="Abt D.N."/>
            <person name="Adryan B."/>
            <person name="Aguade M."/>
            <person name="Akashi H."/>
            <person name="Anderson W.W."/>
            <person name="Aquadro C.F."/>
            <person name="Ardell D.H."/>
            <person name="Arguello R."/>
            <person name="Artieri C.G."/>
            <person name="Barbash D.A."/>
            <person name="Barker D."/>
            <person name="Barsanti P."/>
            <person name="Batterham P."/>
            <person name="Batzoglou S."/>
            <person name="Begun D."/>
            <person name="Bhutkar A."/>
            <person name="Blanco E."/>
            <person name="Bosak S.A."/>
            <person name="Bradley R.K."/>
            <person name="Brand A.D."/>
            <person name="Brent M.R."/>
            <person name="Brooks A.N."/>
            <person name="Brown R.H."/>
            <person name="Butlin R.K."/>
            <person name="Caggese C."/>
            <person name="Calvi B.R."/>
            <person name="Bernardo de Carvalho A."/>
            <person name="Caspi A."/>
            <person name="Castrezana S."/>
            <person name="Celniker S.E."/>
            <person name="Chang J.L."/>
            <person name="Chapple C."/>
            <person name="Chatterji S."/>
            <person name="Chinwalla A."/>
            <person name="Civetta A."/>
            <person name="Clifton S.W."/>
            <person name="Comeron J.M."/>
            <person name="Costello J.C."/>
            <person name="Coyne J.A."/>
            <person name="Daub J."/>
            <person name="David R.G."/>
            <person name="Delcher A.L."/>
            <person name="Delehaunty K."/>
            <person name="Do C.B."/>
            <person name="Ebling H."/>
            <person name="Edwards K."/>
            <person name="Eickbush T."/>
            <person name="Evans J.D."/>
            <person name="Filipski A."/>
            <person name="Findeiss S."/>
            <person name="Freyhult E."/>
            <person name="Fulton L."/>
            <person name="Fulton R."/>
            <person name="Garcia A.C."/>
            <person name="Gardiner A."/>
            <person name="Garfield D.A."/>
            <person name="Garvin B.E."/>
            <person name="Gibson G."/>
            <person name="Gilbert D."/>
            <person name="Gnerre S."/>
            <person name="Godfrey J."/>
            <person name="Good R."/>
            <person name="Gotea V."/>
            <person name="Gravely B."/>
            <person name="Greenberg A.J."/>
            <person name="Griffiths-Jones S."/>
            <person name="Gross S."/>
            <person name="Guigo R."/>
            <person name="Gustafson E.A."/>
            <person name="Haerty W."/>
            <person name="Hahn M.W."/>
            <person name="Halligan D.L."/>
            <person name="Halpern A.L."/>
            <person name="Halter G.M."/>
            <person name="Han M.V."/>
            <person name="Heger A."/>
            <person name="Hillier L."/>
            <person name="Hinrichs A.S."/>
            <person name="Holmes I."/>
            <person name="Hoskins R.A."/>
            <person name="Hubisz M.J."/>
            <person name="Hultmark D."/>
            <person name="Huntley M.A."/>
            <person name="Jaffe D.B."/>
            <person name="Jagadeeshan S."/>
            <person name="Jeck W.R."/>
            <person name="Johnson J."/>
            <person name="Jones C.D."/>
            <person name="Jordan W.C."/>
            <person name="Karpen G.H."/>
            <person name="Kataoka E."/>
            <person name="Keightley P.D."/>
            <person name="Kheradpour P."/>
            <person name="Kirkness E.F."/>
            <person name="Koerich L.B."/>
            <person name="Kristiansen K."/>
            <person name="Kudrna D."/>
            <person name="Kulathinal R.J."/>
            <person name="Kumar S."/>
            <person name="Kwok R."/>
            <person name="Lander E."/>
            <person name="Langley C.H."/>
            <person name="Lapoint R."/>
            <person name="Lazzaro B.P."/>
            <person name="Lee S.J."/>
            <person name="Levesque L."/>
            <person name="Li R."/>
            <person name="Lin C.F."/>
            <person name="Lin M.F."/>
            <person name="Lindblad-Toh K."/>
            <person name="Llopart A."/>
            <person name="Long M."/>
            <person name="Low L."/>
            <person name="Lozovsky E."/>
            <person name="Lu J."/>
            <person name="Luo M."/>
            <person name="Machado C.A."/>
            <person name="Makalowski W."/>
            <person name="Marzo M."/>
            <person name="Matsuda M."/>
            <person name="Matzkin L."/>
            <person name="McAllister B."/>
            <person name="McBride C.S."/>
            <person name="McKernan B."/>
            <person name="McKernan K."/>
            <person name="Mendez-Lago M."/>
            <person name="Minx P."/>
            <person name="Mollenhauer M.U."/>
            <person name="Montooth K."/>
            <person name="Mount S.M."/>
            <person name="Mu X."/>
            <person name="Myers E."/>
            <person name="Negre B."/>
            <person name="Newfeld S."/>
            <person name="Nielsen R."/>
            <person name="Noor M.A."/>
            <person name="O'Grady P."/>
            <person name="Pachter L."/>
            <person name="Papaceit M."/>
            <person name="Parisi M.J."/>
            <person name="Parisi M."/>
            <person name="Parts L."/>
            <person name="Pedersen J.S."/>
            <person name="Pesole G."/>
            <person name="Phillippy A.M."/>
            <person name="Ponting C.P."/>
            <person name="Pop M."/>
            <person name="Porcelli D."/>
            <person name="Powell J.R."/>
            <person name="Prohaska S."/>
            <person name="Pruitt K."/>
            <person name="Puig M."/>
            <person name="Quesneville H."/>
            <person name="Ram K.R."/>
            <person name="Rand D."/>
            <person name="Rasmussen M.D."/>
            <person name="Reed L.K."/>
            <person name="Reenan R."/>
            <person name="Reily A."/>
            <person name="Remington K.A."/>
            <person name="Rieger T.T."/>
            <person name="Ritchie M.G."/>
            <person name="Robin C."/>
            <person name="Rogers Y.H."/>
            <person name="Rohde C."/>
            <person name="Rozas J."/>
            <person name="Rubenfield M.J."/>
            <person name="Ruiz A."/>
            <person name="Russo S."/>
            <person name="Salzberg S.L."/>
            <person name="Sanchez-Gracia A."/>
            <person name="Saranga D.J."/>
            <person name="Sato H."/>
            <person name="Schaeffer S.W."/>
            <person name="Schatz M.C."/>
            <person name="Schlenke T."/>
            <person name="Schwartz R."/>
            <person name="Segarra C."/>
            <person name="Singh R.S."/>
            <person name="Sirot L."/>
            <person name="Sirota M."/>
            <person name="Sisneros N.B."/>
            <person name="Smith C.D."/>
            <person name="Smith T.F."/>
            <person name="Spieth J."/>
            <person name="Stage D.E."/>
            <person name="Stark A."/>
            <person name="Stephan W."/>
            <person name="Strausberg R.L."/>
            <person name="Strempel S."/>
            <person name="Sturgill D."/>
            <person name="Sutton G."/>
            <person name="Sutton G.G."/>
            <person name="Tao W."/>
            <person name="Teichmann S."/>
            <person name="Tobari Y.N."/>
            <person name="Tomimura Y."/>
            <person name="Tsolas J.M."/>
            <person name="Valente V.L."/>
            <person name="Venter E."/>
            <person name="Venter J.C."/>
            <person name="Vicario S."/>
            <person name="Vieira F.G."/>
            <person name="Vilella A.J."/>
            <person name="Villasante A."/>
            <person name="Walenz B."/>
            <person name="Wang J."/>
            <person name="Wasserman M."/>
            <person name="Watts T."/>
            <person name="Wilson D."/>
            <person name="Wilson R.K."/>
            <person name="Wing R.A."/>
            <person name="Wolfner M.F."/>
            <person name="Wong A."/>
            <person name="Wong G.K."/>
            <person name="Wu C.I."/>
            <person name="Wu G."/>
            <person name="Yamamoto D."/>
            <person name="Yang H.P."/>
            <person name="Yang S.P."/>
            <person name="Yorke J.A."/>
            <person name="Yoshida K."/>
            <person name="Zdobnov E."/>
            <person name="Zhang P."/>
            <person name="Zhang Y."/>
            <person name="Zimin A.V."/>
            <person name="Baldwin J."/>
            <person name="Abdouelleil A."/>
            <person name="Abdulkadir J."/>
            <person name="Abebe A."/>
            <person name="Abera B."/>
            <person name="Abreu J."/>
            <person name="Acer S.C."/>
            <person name="Aftuck L."/>
            <person name="Alexander A."/>
            <person name="An P."/>
            <person name="Anderson E."/>
            <person name="Anderson S."/>
            <person name="Arachi H."/>
            <person name="Azer M."/>
            <person name="Bachantsang P."/>
            <person name="Barry A."/>
            <person name="Bayul T."/>
            <person name="Berlin A."/>
            <person name="Bessette D."/>
            <person name="Bloom T."/>
            <person name="Blye J."/>
            <person name="Boguslavskiy L."/>
            <person name="Bonnet C."/>
            <person name="Boukhgalter B."/>
            <person name="Bourzgui I."/>
            <person name="Brown A."/>
            <person name="Cahill P."/>
            <person name="Channer S."/>
            <person name="Cheshatsang Y."/>
            <person name="Chuda L."/>
            <person name="Citroen M."/>
            <person name="Collymore A."/>
            <person name="Cooke P."/>
            <person name="Costello M."/>
            <person name="D'Aco K."/>
            <person name="Daza R."/>
            <person name="De Haan G."/>
            <person name="DeGray S."/>
            <person name="DeMaso C."/>
            <person name="Dhargay N."/>
            <person name="Dooley K."/>
            <person name="Dooley E."/>
            <person name="Doricent M."/>
            <person name="Dorje P."/>
            <person name="Dorjee K."/>
            <person name="Dupes A."/>
            <person name="Elong R."/>
            <person name="Falk J."/>
            <person name="Farina A."/>
            <person name="Faro S."/>
            <person name="Ferguson D."/>
            <person name="Fisher S."/>
            <person name="Foley C.D."/>
            <person name="Franke A."/>
            <person name="Friedrich D."/>
            <person name="Gadbois L."/>
            <person name="Gearin G."/>
            <person name="Gearin C.R."/>
            <person name="Giannoukos G."/>
            <person name="Goode T."/>
            <person name="Graham J."/>
            <person name="Grandbois E."/>
            <person name="Grewal S."/>
            <person name="Gyaltsen K."/>
            <person name="Hafez N."/>
            <person name="Hagos B."/>
            <person name="Hall J."/>
            <person name="Henson C."/>
            <person name="Hollinger A."/>
            <person name="Honan T."/>
            <person name="Huard M.D."/>
            <person name="Hughes L."/>
            <person name="Hurhula B."/>
            <person name="Husby M.E."/>
            <person name="Kamat A."/>
            <person name="Kanga B."/>
            <person name="Kashin S."/>
            <person name="Khazanovich D."/>
            <person name="Kisner P."/>
            <person name="Lance K."/>
            <person name="Lara M."/>
            <person name="Lee W."/>
            <person name="Lennon N."/>
            <person name="Letendre F."/>
            <person name="LeVine R."/>
            <person name="Lipovsky A."/>
            <person name="Liu X."/>
            <person name="Liu J."/>
            <person name="Liu S."/>
            <person name="Lokyitsang T."/>
            <person name="Lokyitsang Y."/>
            <person name="Lubonja R."/>
            <person name="Lui A."/>
            <person name="MacDonald P."/>
            <person name="Magnisalis V."/>
            <person name="Maru K."/>
            <person name="Matthews C."/>
            <person name="McCusker W."/>
            <person name="McDonough S."/>
            <person name="Mehta T."/>
            <person name="Meldrim J."/>
            <person name="Meneus L."/>
            <person name="Mihai O."/>
            <person name="Mihalev A."/>
            <person name="Mihova T."/>
            <person name="Mittelman R."/>
            <person name="Mlenga V."/>
            <person name="Montmayeur A."/>
            <person name="Mulrain L."/>
            <person name="Navidi A."/>
            <person name="Naylor J."/>
            <person name="Negash T."/>
            <person name="Nguyen T."/>
            <person name="Nguyen N."/>
            <person name="Nicol R."/>
            <person name="Norbu C."/>
            <person name="Norbu N."/>
            <person name="Novod N."/>
            <person name="O'Neill B."/>
            <person name="Osman S."/>
            <person name="Markiewicz E."/>
            <person name="Oyono O.L."/>
            <person name="Patti C."/>
            <person name="Phunkhang P."/>
            <person name="Pierre F."/>
            <person name="Priest M."/>
            <person name="Raghuraman S."/>
            <person name="Rege F."/>
            <person name="Reyes R."/>
            <person name="Rise C."/>
            <person name="Rogov P."/>
            <person name="Ross K."/>
            <person name="Ryan E."/>
            <person name="Settipalli S."/>
            <person name="Shea T."/>
            <person name="Sherpa N."/>
            <person name="Shi L."/>
            <person name="Shih D."/>
            <person name="Sparrow T."/>
            <person name="Spaulding J."/>
            <person name="Stalker J."/>
            <person name="Stange-Thomann N."/>
            <person name="Stavropoulos S."/>
            <person name="Stone C."/>
            <person name="Strader C."/>
            <person name="Tesfaye S."/>
            <person name="Thomson T."/>
            <person name="Thoulutsang Y."/>
            <person name="Thoulutsang D."/>
            <person name="Topham K."/>
            <person name="Topping I."/>
            <person name="Tsamla T."/>
            <person name="Vassiliev H."/>
            <person name="Vo A."/>
            <person name="Wangchuk T."/>
            <person name="Wangdi T."/>
            <person name="Weiand M."/>
            <person name="Wilkinson J."/>
            <person name="Wilson A."/>
            <person name="Yadav S."/>
            <person name="Young G."/>
            <person name="Yu Q."/>
            <person name="Zembek L."/>
            <person name="Zhong D."/>
            <person name="Zimmer A."/>
            <person name="Zwirko Z."/>
            <person name="Jaffe D.B."/>
            <person name="Alvarez P."/>
            <person name="Brockman W."/>
            <person name="Butler J."/>
            <person name="Chin C."/>
            <person name="Gnerre S."/>
            <person name="Grabherr M."/>
            <person name="Kleber M."/>
            <person name="Mauceli E."/>
            <person name="MacCallum I."/>
        </authorList>
    </citation>
    <scope>NUCLEOTIDE SEQUENCE [LARGE SCALE GENOMIC DNA]</scope>
    <source>
        <strain evidence="4">Tucson 15010-1051.87</strain>
    </source>
</reference>
<gene>
    <name evidence="3" type="primary">Dvir\GJ25773</name>
    <name evidence="3" type="ORF">Dvir_GJ25773</name>
</gene>
<evidence type="ECO:0000259" key="2">
    <source>
        <dbReference type="Pfam" id="PF14846"/>
    </source>
</evidence>
<proteinExistence type="predicted"/>
<dbReference type="AlphaFoldDB" id="A0A0Q9WA46"/>
<evidence type="ECO:0000256" key="1">
    <source>
        <dbReference type="SAM" id="MobiDB-lite"/>
    </source>
</evidence>
<accession>A0A0Q9WA46</accession>
<keyword evidence="4" id="KW-1185">Reference proteome</keyword>
<dbReference type="Proteomes" id="UP000008792">
    <property type="component" value="Unassembled WGS sequence"/>
</dbReference>
<protein>
    <submittedName>
        <fullName evidence="3">Uncharacterized protein, isoform A</fullName>
    </submittedName>
</protein>
<evidence type="ECO:0000313" key="3">
    <source>
        <dbReference type="EMBL" id="KRF77598.1"/>
    </source>
</evidence>
<dbReference type="InParanoid" id="A0A0Q9WA46"/>
<feature type="region of interest" description="Disordered" evidence="1">
    <location>
        <begin position="212"/>
        <end position="231"/>
    </location>
</feature>
<dbReference type="InterPro" id="IPR027831">
    <property type="entry name" value="DUF4485"/>
</dbReference>
<dbReference type="EMBL" id="CH940682">
    <property type="protein sequence ID" value="KRF77598.1"/>
    <property type="molecule type" value="Genomic_DNA"/>
</dbReference>
<dbReference type="OrthoDB" id="6623662at2759"/>